<keyword evidence="2" id="KW-1185">Reference proteome</keyword>
<sequence>MASKTRCVFGCDVLGAYMHRFPHPEKRKELFALWLATVSDRMVEKDPLKIYNSKRVCDYHFKPGQKVTGHRLINLAVPTLHLQGVVKNIAIATQMEHDYSLPRMNMDVDVNPTPQTDEALQIIKSVFTLHEQSLNKEKPCQDYARPSTSKEVFTLHEQSLNKEKPCQDYARPSASKKGNHTF</sequence>
<evidence type="ECO:0000313" key="2">
    <source>
        <dbReference type="Proteomes" id="UP001231649"/>
    </source>
</evidence>
<proteinExistence type="predicted"/>
<gene>
    <name evidence="1" type="ORF">PYW08_006294</name>
</gene>
<organism evidence="1 2">
    <name type="scientific">Mythimna loreyi</name>
    <dbReference type="NCBI Taxonomy" id="667449"/>
    <lineage>
        <taxon>Eukaryota</taxon>
        <taxon>Metazoa</taxon>
        <taxon>Ecdysozoa</taxon>
        <taxon>Arthropoda</taxon>
        <taxon>Hexapoda</taxon>
        <taxon>Insecta</taxon>
        <taxon>Pterygota</taxon>
        <taxon>Neoptera</taxon>
        <taxon>Endopterygota</taxon>
        <taxon>Lepidoptera</taxon>
        <taxon>Glossata</taxon>
        <taxon>Ditrysia</taxon>
        <taxon>Noctuoidea</taxon>
        <taxon>Noctuidae</taxon>
        <taxon>Noctuinae</taxon>
        <taxon>Hadenini</taxon>
        <taxon>Mythimna</taxon>
    </lineage>
</organism>
<accession>A0ACC2QP73</accession>
<dbReference type="Proteomes" id="UP001231649">
    <property type="component" value="Chromosome 19"/>
</dbReference>
<evidence type="ECO:0000313" key="1">
    <source>
        <dbReference type="EMBL" id="KAJ8720829.1"/>
    </source>
</evidence>
<name>A0ACC2QP73_9NEOP</name>
<dbReference type="EMBL" id="CM056795">
    <property type="protein sequence ID" value="KAJ8720829.1"/>
    <property type="molecule type" value="Genomic_DNA"/>
</dbReference>
<reference evidence="1" key="1">
    <citation type="submission" date="2023-03" db="EMBL/GenBank/DDBJ databases">
        <title>Chromosome-level genomes of two armyworms, Mythimna separata and Mythimna loreyi, provide insights into the biosynthesis and reception of sex pheromones.</title>
        <authorList>
            <person name="Zhao H."/>
        </authorList>
    </citation>
    <scope>NUCLEOTIDE SEQUENCE</scope>
    <source>
        <strain evidence="1">BeijingLab</strain>
    </source>
</reference>
<comment type="caution">
    <text evidence="1">The sequence shown here is derived from an EMBL/GenBank/DDBJ whole genome shotgun (WGS) entry which is preliminary data.</text>
</comment>
<protein>
    <submittedName>
        <fullName evidence="1">Uncharacterized protein</fullName>
    </submittedName>
</protein>